<feature type="compositionally biased region" description="Basic and acidic residues" evidence="1">
    <location>
        <begin position="257"/>
        <end position="270"/>
    </location>
</feature>
<accession>A0ABD5PI21</accession>
<evidence type="ECO:0000259" key="2">
    <source>
        <dbReference type="Pfam" id="PF26270"/>
    </source>
</evidence>
<dbReference type="Pfam" id="PF26270">
    <property type="entry name" value="DUF8073_C"/>
    <property type="match status" value="1"/>
</dbReference>
<dbReference type="AlphaFoldDB" id="A0ABD5PI21"/>
<evidence type="ECO:0000259" key="4">
    <source>
        <dbReference type="Pfam" id="PF26272"/>
    </source>
</evidence>
<dbReference type="Pfam" id="PF26272">
    <property type="entry name" value="DUF8073_N"/>
    <property type="match status" value="1"/>
</dbReference>
<evidence type="ECO:0000259" key="3">
    <source>
        <dbReference type="Pfam" id="PF26271"/>
    </source>
</evidence>
<comment type="caution">
    <text evidence="5">The sequence shown here is derived from an EMBL/GenBank/DDBJ whole genome shotgun (WGS) entry which is preliminary data.</text>
</comment>
<dbReference type="RefSeq" id="WP_267620849.1">
    <property type="nucleotide sequence ID" value="NZ_JAODIW010000005.1"/>
</dbReference>
<feature type="domain" description="DUF8073" evidence="4">
    <location>
        <begin position="4"/>
        <end position="114"/>
    </location>
</feature>
<feature type="region of interest" description="Disordered" evidence="1">
    <location>
        <begin position="365"/>
        <end position="388"/>
    </location>
</feature>
<evidence type="ECO:0000313" key="6">
    <source>
        <dbReference type="Proteomes" id="UP001595921"/>
    </source>
</evidence>
<evidence type="ECO:0000256" key="1">
    <source>
        <dbReference type="SAM" id="MobiDB-lite"/>
    </source>
</evidence>
<evidence type="ECO:0000313" key="5">
    <source>
        <dbReference type="EMBL" id="MFC4360557.1"/>
    </source>
</evidence>
<dbReference type="InterPro" id="IPR058810">
    <property type="entry name" value="DUF8073_C"/>
</dbReference>
<feature type="compositionally biased region" description="Low complexity" evidence="1">
    <location>
        <begin position="164"/>
        <end position="184"/>
    </location>
</feature>
<keyword evidence="6" id="KW-1185">Reference proteome</keyword>
<protein>
    <submittedName>
        <fullName evidence="5">Uncharacterized protein</fullName>
    </submittedName>
</protein>
<feature type="domain" description="DUF8073" evidence="2">
    <location>
        <begin position="319"/>
        <end position="381"/>
    </location>
</feature>
<gene>
    <name evidence="5" type="ORF">ACFO0N_21635</name>
</gene>
<organism evidence="5 6">
    <name type="scientific">Halobium salinum</name>
    <dbReference type="NCBI Taxonomy" id="1364940"/>
    <lineage>
        <taxon>Archaea</taxon>
        <taxon>Methanobacteriati</taxon>
        <taxon>Methanobacteriota</taxon>
        <taxon>Stenosarchaea group</taxon>
        <taxon>Halobacteria</taxon>
        <taxon>Halobacteriales</taxon>
        <taxon>Haloferacaceae</taxon>
        <taxon>Halobium</taxon>
    </lineage>
</organism>
<dbReference type="InterPro" id="IPR058809">
    <property type="entry name" value="DUF8073_M"/>
</dbReference>
<dbReference type="EMBL" id="JBHSDS010000017">
    <property type="protein sequence ID" value="MFC4360557.1"/>
    <property type="molecule type" value="Genomic_DNA"/>
</dbReference>
<sequence length="388" mass="40411">MPLGTSFDLLSRIVEQYESEGRSVRAVEASTDDDGTVRATVTVPAAFPGPDGEDGPTLAAESASVDEECGIGVTFSAPHLEDAVERVDAAVSADVRGAATTDDGGLLLTVEVVIEGSTRPSETTSSDATPTADLDTTGDSSASTEEARGPTGDRPSADDTPTRDSSTAGGDGLAADGVGTVEGGTEVTQDGAEALAAVRDESVPPYDDVDYLERLYERCETFTEMSRRIEMDVASETVRRYMIEAGVHAPTTYDTAPRARSEAEDSRVGEGDAEGSDTSTPDDDGAEGSDAVDPDADPVGAEPLVADGVGLPDEVRIPDVVDAVVGSVTLYELARRLDLEEGDARELLQQLNLLEFVPRRLPAGPEQELSHEDVAGHIRRSAPTAGSA</sequence>
<name>A0ABD5PI21_9EURY</name>
<dbReference type="Proteomes" id="UP001595921">
    <property type="component" value="Unassembled WGS sequence"/>
</dbReference>
<feature type="region of interest" description="Disordered" evidence="1">
    <location>
        <begin position="252"/>
        <end position="306"/>
    </location>
</feature>
<feature type="domain" description="DUF8073" evidence="3">
    <location>
        <begin position="206"/>
        <end position="246"/>
    </location>
</feature>
<dbReference type="Pfam" id="PF26271">
    <property type="entry name" value="DUF8073_M"/>
    <property type="match status" value="1"/>
</dbReference>
<feature type="region of interest" description="Disordered" evidence="1">
    <location>
        <begin position="117"/>
        <end position="184"/>
    </location>
</feature>
<proteinExistence type="predicted"/>
<reference evidence="5 6" key="1">
    <citation type="journal article" date="2019" name="Int. J. Syst. Evol. Microbiol.">
        <title>The Global Catalogue of Microorganisms (GCM) 10K type strain sequencing project: providing services to taxonomists for standard genome sequencing and annotation.</title>
        <authorList>
            <consortium name="The Broad Institute Genomics Platform"/>
            <consortium name="The Broad Institute Genome Sequencing Center for Infectious Disease"/>
            <person name="Wu L."/>
            <person name="Ma J."/>
        </authorList>
    </citation>
    <scope>NUCLEOTIDE SEQUENCE [LARGE SCALE GENOMIC DNA]</scope>
    <source>
        <strain evidence="5 6">CGMCC 1.12553</strain>
    </source>
</reference>
<feature type="compositionally biased region" description="Polar residues" evidence="1">
    <location>
        <begin position="118"/>
        <end position="129"/>
    </location>
</feature>
<feature type="compositionally biased region" description="Acidic residues" evidence="1">
    <location>
        <begin position="271"/>
        <end position="296"/>
    </location>
</feature>
<dbReference type="InterPro" id="IPR058811">
    <property type="entry name" value="DUF8073_N"/>
</dbReference>